<evidence type="ECO:0000313" key="5">
    <source>
        <dbReference type="EMBL" id="KAJ9168424.1"/>
    </source>
</evidence>
<dbReference type="PANTHER" id="PTHR33985">
    <property type="entry name" value="OS02G0491300 PROTEIN-RELATED"/>
    <property type="match status" value="1"/>
</dbReference>
<name>A0ABQ9LKF8_HEVBR</name>
<feature type="region of interest" description="Disordered" evidence="2">
    <location>
        <begin position="26"/>
        <end position="86"/>
    </location>
</feature>
<reference evidence="5" key="1">
    <citation type="journal article" date="2023" name="Plant Biotechnol. J.">
        <title>Chromosome-level wild Hevea brasiliensis genome provides new tools for genomic-assisted breeding and valuable loci to elevate rubber yield.</title>
        <authorList>
            <person name="Cheng H."/>
            <person name="Song X."/>
            <person name="Hu Y."/>
            <person name="Wu T."/>
            <person name="Yang Q."/>
            <person name="An Z."/>
            <person name="Feng S."/>
            <person name="Deng Z."/>
            <person name="Wu W."/>
            <person name="Zeng X."/>
            <person name="Tu M."/>
            <person name="Wang X."/>
            <person name="Huang H."/>
        </authorList>
    </citation>
    <scope>NUCLEOTIDE SEQUENCE</scope>
    <source>
        <strain evidence="5">MT/VB/25A 57/8</strain>
    </source>
</reference>
<protein>
    <recommendedName>
        <fullName evidence="4">FAS1 domain-containing protein</fullName>
    </recommendedName>
</protein>
<dbReference type="EMBL" id="JARPOI010000011">
    <property type="protein sequence ID" value="KAJ9168424.1"/>
    <property type="molecule type" value="Genomic_DNA"/>
</dbReference>
<evidence type="ECO:0000256" key="2">
    <source>
        <dbReference type="SAM" id="MobiDB-lite"/>
    </source>
</evidence>
<keyword evidence="6" id="KW-1185">Reference proteome</keyword>
<dbReference type="PROSITE" id="PS50213">
    <property type="entry name" value="FAS1"/>
    <property type="match status" value="1"/>
</dbReference>
<sequence length="306" mass="32737">MAPYCLSFLLRFLTAFAFTSAALIPSPSPAPAPSPSTAAIPLPTLNATNPTPSPVPTQIPSPTNTTTTAPSPIQIPNTTTAPPTYVSTLNTSTAAAAPTPPREGRLHRQQLNNIVDALIGAGDFNGWANILSVADPITLPLSATLFIPADDSRSPISTTMTIDPFIFSYHIVPQRLSFADLRQFKLYSRLPTLLPSKHILITNNSSSNFTLDDSLLSHPDLFITGTVAVHGMATLMDYSVYGDAKPKPSQPEVLSRPPPAMFEPSGEVIDDKPDIDAACLCTEVWPVFLVFCAVLASKIQRMSLGR</sequence>
<gene>
    <name evidence="5" type="ORF">P3X46_019949</name>
</gene>
<feature type="compositionally biased region" description="Polar residues" evidence="2">
    <location>
        <begin position="75"/>
        <end position="86"/>
    </location>
</feature>
<dbReference type="InterPro" id="IPR036378">
    <property type="entry name" value="FAS1_dom_sf"/>
</dbReference>
<keyword evidence="3" id="KW-0732">Signal</keyword>
<feature type="signal peptide" evidence="3">
    <location>
        <begin position="1"/>
        <end position="21"/>
    </location>
</feature>
<evidence type="ECO:0000313" key="6">
    <source>
        <dbReference type="Proteomes" id="UP001174677"/>
    </source>
</evidence>
<comment type="similarity">
    <text evidence="1">Belongs to the fasciclin-like AGP family.</text>
</comment>
<feature type="domain" description="FAS1" evidence="4">
    <location>
        <begin position="111"/>
        <end position="240"/>
    </location>
</feature>
<feature type="compositionally biased region" description="Low complexity" evidence="2">
    <location>
        <begin position="35"/>
        <end position="50"/>
    </location>
</feature>
<evidence type="ECO:0000256" key="3">
    <source>
        <dbReference type="SAM" id="SignalP"/>
    </source>
</evidence>
<feature type="compositionally biased region" description="Low complexity" evidence="2">
    <location>
        <begin position="60"/>
        <end position="74"/>
    </location>
</feature>
<dbReference type="SUPFAM" id="SSF82153">
    <property type="entry name" value="FAS1 domain"/>
    <property type="match status" value="1"/>
</dbReference>
<feature type="chain" id="PRO_5045199932" description="FAS1 domain-containing protein" evidence="3">
    <location>
        <begin position="22"/>
        <end position="306"/>
    </location>
</feature>
<accession>A0ABQ9LKF8</accession>
<evidence type="ECO:0000259" key="4">
    <source>
        <dbReference type="PROSITE" id="PS50213"/>
    </source>
</evidence>
<dbReference type="Proteomes" id="UP001174677">
    <property type="component" value="Chromosome 11"/>
</dbReference>
<dbReference type="PANTHER" id="PTHR33985:SF5">
    <property type="entry name" value="FASCICLIN-LIKE ARABINOGALACTAN FAMILY PROTEIN"/>
    <property type="match status" value="1"/>
</dbReference>
<dbReference type="SMART" id="SM00554">
    <property type="entry name" value="FAS1"/>
    <property type="match status" value="1"/>
</dbReference>
<proteinExistence type="inferred from homology"/>
<comment type="caution">
    <text evidence="5">The sequence shown here is derived from an EMBL/GenBank/DDBJ whole genome shotgun (WGS) entry which is preliminary data.</text>
</comment>
<dbReference type="InterPro" id="IPR052806">
    <property type="entry name" value="Fasciclin-like_AGP"/>
</dbReference>
<evidence type="ECO:0000256" key="1">
    <source>
        <dbReference type="ARBA" id="ARBA00007843"/>
    </source>
</evidence>
<organism evidence="5 6">
    <name type="scientific">Hevea brasiliensis</name>
    <name type="common">Para rubber tree</name>
    <name type="synonym">Siphonia brasiliensis</name>
    <dbReference type="NCBI Taxonomy" id="3981"/>
    <lineage>
        <taxon>Eukaryota</taxon>
        <taxon>Viridiplantae</taxon>
        <taxon>Streptophyta</taxon>
        <taxon>Embryophyta</taxon>
        <taxon>Tracheophyta</taxon>
        <taxon>Spermatophyta</taxon>
        <taxon>Magnoliopsida</taxon>
        <taxon>eudicotyledons</taxon>
        <taxon>Gunneridae</taxon>
        <taxon>Pentapetalae</taxon>
        <taxon>rosids</taxon>
        <taxon>fabids</taxon>
        <taxon>Malpighiales</taxon>
        <taxon>Euphorbiaceae</taxon>
        <taxon>Crotonoideae</taxon>
        <taxon>Micrandreae</taxon>
        <taxon>Hevea</taxon>
    </lineage>
</organism>
<dbReference type="InterPro" id="IPR000782">
    <property type="entry name" value="FAS1_domain"/>
</dbReference>